<dbReference type="OrthoDB" id="5383291at2"/>
<organism evidence="6 7">
    <name type="scientific">Streptomyces kanamyceticus</name>
    <dbReference type="NCBI Taxonomy" id="1967"/>
    <lineage>
        <taxon>Bacteria</taxon>
        <taxon>Bacillati</taxon>
        <taxon>Actinomycetota</taxon>
        <taxon>Actinomycetes</taxon>
        <taxon>Kitasatosporales</taxon>
        <taxon>Streptomycetaceae</taxon>
        <taxon>Streptomyces</taxon>
    </lineage>
</organism>
<gene>
    <name evidence="6" type="ORF">CP970_40385</name>
</gene>
<dbReference type="PANTHER" id="PTHR11006">
    <property type="entry name" value="PROTEIN ARGININE N-METHYLTRANSFERASE"/>
    <property type="match status" value="1"/>
</dbReference>
<dbReference type="RefSeq" id="WP_079043225.1">
    <property type="nucleotide sequence ID" value="NZ_CP023699.1"/>
</dbReference>
<feature type="domain" description="Protein arginine N-methyltransferase" evidence="5">
    <location>
        <begin position="222"/>
        <end position="355"/>
    </location>
</feature>
<evidence type="ECO:0000256" key="2">
    <source>
        <dbReference type="ARBA" id="ARBA00022679"/>
    </source>
</evidence>
<dbReference type="PROSITE" id="PS51678">
    <property type="entry name" value="SAM_MT_PRMT"/>
    <property type="match status" value="1"/>
</dbReference>
<dbReference type="KEGG" id="ska:CP970_40385"/>
<keyword evidence="3" id="KW-0949">S-adenosyl-L-methionine</keyword>
<dbReference type="InterPro" id="IPR025799">
    <property type="entry name" value="Arg_MeTrfase"/>
</dbReference>
<feature type="compositionally biased region" description="Low complexity" evidence="4">
    <location>
        <begin position="1"/>
        <end position="21"/>
    </location>
</feature>
<dbReference type="GO" id="GO:0032259">
    <property type="term" value="P:methylation"/>
    <property type="evidence" value="ECO:0007669"/>
    <property type="project" value="UniProtKB-KW"/>
</dbReference>
<reference evidence="6 7" key="1">
    <citation type="submission" date="2017-09" db="EMBL/GenBank/DDBJ databases">
        <authorList>
            <person name="Lee N."/>
            <person name="Cho B.-K."/>
        </authorList>
    </citation>
    <scope>NUCLEOTIDE SEQUENCE [LARGE SCALE GENOMIC DNA]</scope>
    <source>
        <strain evidence="6 7">ATCC 12853</strain>
    </source>
</reference>
<evidence type="ECO:0000256" key="1">
    <source>
        <dbReference type="ARBA" id="ARBA00022603"/>
    </source>
</evidence>
<keyword evidence="1" id="KW-0489">Methyltransferase</keyword>
<feature type="region of interest" description="Disordered" evidence="4">
    <location>
        <begin position="1"/>
        <end position="34"/>
    </location>
</feature>
<dbReference type="PANTHER" id="PTHR11006:SF4">
    <property type="entry name" value="PROTEIN ARGININE N-METHYLTRANSFERASE 7"/>
    <property type="match status" value="1"/>
</dbReference>
<evidence type="ECO:0000259" key="5">
    <source>
        <dbReference type="Pfam" id="PF22528"/>
    </source>
</evidence>
<protein>
    <recommendedName>
        <fullName evidence="5">Protein arginine N-methyltransferase domain-containing protein</fullName>
    </recommendedName>
</protein>
<dbReference type="Proteomes" id="UP000325529">
    <property type="component" value="Chromosome"/>
</dbReference>
<dbReference type="SUPFAM" id="SSF53335">
    <property type="entry name" value="S-adenosyl-L-methionine-dependent methyltransferases"/>
    <property type="match status" value="1"/>
</dbReference>
<dbReference type="InterPro" id="IPR029063">
    <property type="entry name" value="SAM-dependent_MTases_sf"/>
</dbReference>
<dbReference type="Gene3D" id="2.70.160.11">
    <property type="entry name" value="Hnrnp arginine n-methyltransferase1"/>
    <property type="match status" value="1"/>
</dbReference>
<evidence type="ECO:0000256" key="4">
    <source>
        <dbReference type="SAM" id="MobiDB-lite"/>
    </source>
</evidence>
<sequence length="368" mass="38906">MFLQESETSTTTRVRRPLTTPDDTESGSAPTSPDSAYRLAVASLQTLAQDIKDLAERAQATLRDPAAHLGAGSGALSDIALASVPRWHFAMLNDTERNSALVSALEGNVPPGAHVLDIGSGTGLLAMAAVRAGAGRVTTCELNPLLAEVARQIIDAHGMSDTITVIGKPSTELEVGKDIDARADVLVSEIVDCGLIGEGLLPSIRHAREHLLAPDGIMLPAAARLYGQLVQSESMARLNRVDMASGFDVSLMNTLATPGHFPVRLNTWPHQMLSGAFPLVEFDLAKGILGPGARTLPVAADTDGLAHALVVWFELDLGATTLCNGPDSKDSHWMQALVPFELPVPVTAGEKVPLRLGWSDYRLNVTVA</sequence>
<name>A0A5J6GRC7_STRKN</name>
<dbReference type="GO" id="GO:0016274">
    <property type="term" value="F:protein-arginine N-methyltransferase activity"/>
    <property type="evidence" value="ECO:0007669"/>
    <property type="project" value="InterPro"/>
</dbReference>
<dbReference type="AlphaFoldDB" id="A0A5J6GRC7"/>
<dbReference type="GO" id="GO:0042054">
    <property type="term" value="F:histone methyltransferase activity"/>
    <property type="evidence" value="ECO:0007669"/>
    <property type="project" value="TreeGrafter"/>
</dbReference>
<dbReference type="Pfam" id="PF06325">
    <property type="entry name" value="PrmA"/>
    <property type="match status" value="1"/>
</dbReference>
<accession>A0A5J6GRC7</accession>
<evidence type="ECO:0000313" key="6">
    <source>
        <dbReference type="EMBL" id="QEU96368.1"/>
    </source>
</evidence>
<evidence type="ECO:0000256" key="3">
    <source>
        <dbReference type="ARBA" id="ARBA00022691"/>
    </source>
</evidence>
<proteinExistence type="predicted"/>
<dbReference type="EMBL" id="CP023699">
    <property type="protein sequence ID" value="QEU96368.1"/>
    <property type="molecule type" value="Genomic_DNA"/>
</dbReference>
<dbReference type="Gene3D" id="3.40.50.150">
    <property type="entry name" value="Vaccinia Virus protein VP39"/>
    <property type="match status" value="1"/>
</dbReference>
<keyword evidence="7" id="KW-1185">Reference proteome</keyword>
<evidence type="ECO:0000313" key="7">
    <source>
        <dbReference type="Proteomes" id="UP000325529"/>
    </source>
</evidence>
<dbReference type="CDD" id="cd02440">
    <property type="entry name" value="AdoMet_MTases"/>
    <property type="match status" value="1"/>
</dbReference>
<dbReference type="InterPro" id="IPR055135">
    <property type="entry name" value="PRMT_dom"/>
</dbReference>
<keyword evidence="2" id="KW-0808">Transferase</keyword>
<dbReference type="Pfam" id="PF22528">
    <property type="entry name" value="PRMT_C"/>
    <property type="match status" value="1"/>
</dbReference>